<name>A0A9N8ZST6_9GLOM</name>
<evidence type="ECO:0000313" key="2">
    <source>
        <dbReference type="EMBL" id="CAG8505968.1"/>
    </source>
</evidence>
<dbReference type="EMBL" id="CAJVPL010000521">
    <property type="protein sequence ID" value="CAG8505968.1"/>
    <property type="molecule type" value="Genomic_DNA"/>
</dbReference>
<dbReference type="PANTHER" id="PTHR43798">
    <property type="entry name" value="MONOACYLGLYCEROL LIPASE"/>
    <property type="match status" value="1"/>
</dbReference>
<dbReference type="Gene3D" id="3.40.50.1820">
    <property type="entry name" value="alpha/beta hydrolase"/>
    <property type="match status" value="1"/>
</dbReference>
<dbReference type="AlphaFoldDB" id="A0A9N8ZST6"/>
<dbReference type="InterPro" id="IPR029058">
    <property type="entry name" value="AB_hydrolase_fold"/>
</dbReference>
<dbReference type="GO" id="GO:0016020">
    <property type="term" value="C:membrane"/>
    <property type="evidence" value="ECO:0007669"/>
    <property type="project" value="TreeGrafter"/>
</dbReference>
<dbReference type="PANTHER" id="PTHR43798:SF33">
    <property type="entry name" value="HYDROLASE, PUTATIVE (AFU_ORTHOLOGUE AFUA_2G14860)-RELATED"/>
    <property type="match status" value="1"/>
</dbReference>
<proteinExistence type="predicted"/>
<organism evidence="2 3">
    <name type="scientific">Ambispora gerdemannii</name>
    <dbReference type="NCBI Taxonomy" id="144530"/>
    <lineage>
        <taxon>Eukaryota</taxon>
        <taxon>Fungi</taxon>
        <taxon>Fungi incertae sedis</taxon>
        <taxon>Mucoromycota</taxon>
        <taxon>Glomeromycotina</taxon>
        <taxon>Glomeromycetes</taxon>
        <taxon>Archaeosporales</taxon>
        <taxon>Ambisporaceae</taxon>
        <taxon>Ambispora</taxon>
    </lineage>
</organism>
<evidence type="ECO:0000313" key="3">
    <source>
        <dbReference type="Proteomes" id="UP000789831"/>
    </source>
</evidence>
<gene>
    <name evidence="2" type="ORF">AGERDE_LOCUS4492</name>
</gene>
<dbReference type="Proteomes" id="UP000789831">
    <property type="component" value="Unassembled WGS sequence"/>
</dbReference>
<feature type="domain" description="AB hydrolase-1" evidence="1">
    <location>
        <begin position="81"/>
        <end position="213"/>
    </location>
</feature>
<keyword evidence="3" id="KW-1185">Reference proteome</keyword>
<dbReference type="InterPro" id="IPR050266">
    <property type="entry name" value="AB_hydrolase_sf"/>
</dbReference>
<accession>A0A9N8ZST6</accession>
<dbReference type="Pfam" id="PF12697">
    <property type="entry name" value="Abhydrolase_6"/>
    <property type="match status" value="1"/>
</dbReference>
<reference evidence="2" key="1">
    <citation type="submission" date="2021-06" db="EMBL/GenBank/DDBJ databases">
        <authorList>
            <person name="Kallberg Y."/>
            <person name="Tangrot J."/>
            <person name="Rosling A."/>
        </authorList>
    </citation>
    <scope>NUCLEOTIDE SEQUENCE</scope>
    <source>
        <strain evidence="2">MT106</strain>
    </source>
</reference>
<comment type="caution">
    <text evidence="2">The sequence shown here is derived from an EMBL/GenBank/DDBJ whole genome shotgun (WGS) entry which is preliminary data.</text>
</comment>
<dbReference type="SUPFAM" id="SSF53474">
    <property type="entry name" value="alpha/beta-Hydrolases"/>
    <property type="match status" value="1"/>
</dbReference>
<dbReference type="OrthoDB" id="94039at2759"/>
<dbReference type="InterPro" id="IPR000073">
    <property type="entry name" value="AB_hydrolase_1"/>
</dbReference>
<sequence>MFVGSFSYAKNTTLRALPHVFAASKKRYVPPKNNGRLQIAANSYEVIFDGERNNGAVLQTQEQQQSQEQREKEQETKQITILFAHANGFHKEVWEPVINKLAQENLFDSWNLKMWAMDCYNSGDSAVLNGRFLPDSFNWKDYALDLLSVIDEAKLQKPLIGVGHSLGGILAETLRPGTFSSIVTVEPVIYPASANKDPGYGWASKRKDIWENKEEASKFFHSKPFYKEWNPHALELHIKYGLRELPNGQVTLKCPKLQEHATDLVSFSECFEALSIIKIPLLYIAGEKSDLNDQKTRELNTSKLLFGELAVVSDARHLVQNTSTQHHSLLRENETTPYPNNHRYARSSLTPLQERLPRYTPSFSLPPRYSRLDPMSEMMAIRKQSHYKILQNEIIRDDGRIFHFYLANPGDEYDDSQIWSERLIIETIEEKFIKINNDHVSLERSKSKLCGRRKMKFLFGGSEWRWISEGNRFIFQAVFRNPCNEKEIWPLGHLEKCSRSLVFCQGRLCTMYMIDELEIIVLMTALLLTVDKEKIIKGKLSKWSRRLINSRNDINQHNEDVNAKLA</sequence>
<evidence type="ECO:0000259" key="1">
    <source>
        <dbReference type="Pfam" id="PF12697"/>
    </source>
</evidence>
<protein>
    <submittedName>
        <fullName evidence="2">1371_t:CDS:1</fullName>
    </submittedName>
</protein>